<protein>
    <submittedName>
        <fullName evidence="1">Uncharacterized protein</fullName>
    </submittedName>
</protein>
<evidence type="ECO:0000313" key="1">
    <source>
        <dbReference type="EMBL" id="KAJ7998047.1"/>
    </source>
</evidence>
<dbReference type="Proteomes" id="UP001157502">
    <property type="component" value="Chromosome 18"/>
</dbReference>
<name>A0ACC2G390_DALPE</name>
<organism evidence="1 2">
    <name type="scientific">Dallia pectoralis</name>
    <name type="common">Alaska blackfish</name>
    <dbReference type="NCBI Taxonomy" id="75939"/>
    <lineage>
        <taxon>Eukaryota</taxon>
        <taxon>Metazoa</taxon>
        <taxon>Chordata</taxon>
        <taxon>Craniata</taxon>
        <taxon>Vertebrata</taxon>
        <taxon>Euteleostomi</taxon>
        <taxon>Actinopterygii</taxon>
        <taxon>Neopterygii</taxon>
        <taxon>Teleostei</taxon>
        <taxon>Protacanthopterygii</taxon>
        <taxon>Esociformes</taxon>
        <taxon>Umbridae</taxon>
        <taxon>Dallia</taxon>
    </lineage>
</organism>
<dbReference type="EMBL" id="CM055745">
    <property type="protein sequence ID" value="KAJ7998047.1"/>
    <property type="molecule type" value="Genomic_DNA"/>
</dbReference>
<comment type="caution">
    <text evidence="1">The sequence shown here is derived from an EMBL/GenBank/DDBJ whole genome shotgun (WGS) entry which is preliminary data.</text>
</comment>
<accession>A0ACC2G390</accession>
<gene>
    <name evidence="1" type="ORF">DPEC_G00218490</name>
</gene>
<sequence length="111" mass="11610">MNGSRAVVPWVAAVVWDQRASAVPRRIGKLVMGSRAEGSVERTGGLCGGLSTPVPPVNQHKHTRAARHGHESAGIREKIVRGGGQSQTGVSVKRVLEGTNVIPGIDTVEGD</sequence>
<proteinExistence type="predicted"/>
<keyword evidence="2" id="KW-1185">Reference proteome</keyword>
<reference evidence="1" key="1">
    <citation type="submission" date="2021-05" db="EMBL/GenBank/DDBJ databases">
        <authorList>
            <person name="Pan Q."/>
            <person name="Jouanno E."/>
            <person name="Zahm M."/>
            <person name="Klopp C."/>
            <person name="Cabau C."/>
            <person name="Louis A."/>
            <person name="Berthelot C."/>
            <person name="Parey E."/>
            <person name="Roest Crollius H."/>
            <person name="Montfort J."/>
            <person name="Robinson-Rechavi M."/>
            <person name="Bouchez O."/>
            <person name="Lampietro C."/>
            <person name="Lopez Roques C."/>
            <person name="Donnadieu C."/>
            <person name="Postlethwait J."/>
            <person name="Bobe J."/>
            <person name="Dillon D."/>
            <person name="Chandos A."/>
            <person name="von Hippel F."/>
            <person name="Guiguen Y."/>
        </authorList>
    </citation>
    <scope>NUCLEOTIDE SEQUENCE</scope>
    <source>
        <strain evidence="1">YG-Jan2019</strain>
    </source>
</reference>
<evidence type="ECO:0000313" key="2">
    <source>
        <dbReference type="Proteomes" id="UP001157502"/>
    </source>
</evidence>